<dbReference type="Proteomes" id="UP000293912">
    <property type="component" value="Chromosome"/>
</dbReference>
<dbReference type="KEGG" id="hpse:HPF_09265"/>
<reference evidence="3 4" key="1">
    <citation type="submission" date="2019-03" db="EMBL/GenBank/DDBJ databases">
        <authorList>
            <person name="Sebastian G."/>
            <person name="Baumann P."/>
            <person name="Ruckert C."/>
            <person name="Kalinowski J."/>
            <person name="Nebel B."/>
            <person name="Takors R."/>
            <person name="Blombach B."/>
        </authorList>
    </citation>
    <scope>NUCLEOTIDE SEQUENCE [LARGE SCALE GENOMIC DNA]</scope>
    <source>
        <strain evidence="3 4">DSM 1084</strain>
    </source>
</reference>
<sequence length="297" mass="33071">MNTPLPPDPAWLDAQYNNRALVPDHAQYFERWARDSKAAREHLVCLPDLAYGHGPGETLDLFPAQRRDSDPLAPVLVFIHGGYWRSLDKSDHSFLAPAFVKQGACVVIPNYALCPAVTIPDITMQMVQALAWTYRHIAVHGGDPRRISIVGHSAGGHLAAMLLACEWSRFAPDLPEDLVYNALSISGVFDLEPLRHTPFLKDSLRLTPEQVRMASPAWLPKAQPDTEEERGVLLSVAGGDESAEFQRQARLIRETWGEAVVPICELLPGLNHFSVLDALVQPRHRLNHLARQLLDLT</sequence>
<dbReference type="InterPro" id="IPR049492">
    <property type="entry name" value="BD-FAE-like_dom"/>
</dbReference>
<organism evidence="3 4">
    <name type="scientific">Hydrogenophaga pseudoflava</name>
    <name type="common">Pseudomonas carboxydoflava</name>
    <dbReference type="NCBI Taxonomy" id="47421"/>
    <lineage>
        <taxon>Bacteria</taxon>
        <taxon>Pseudomonadati</taxon>
        <taxon>Pseudomonadota</taxon>
        <taxon>Betaproteobacteria</taxon>
        <taxon>Burkholderiales</taxon>
        <taxon>Comamonadaceae</taxon>
        <taxon>Hydrogenophaga</taxon>
    </lineage>
</organism>
<accession>A0A4P6X2L4</accession>
<dbReference type="EMBL" id="CP037867">
    <property type="protein sequence ID" value="QBM27874.1"/>
    <property type="molecule type" value="Genomic_DNA"/>
</dbReference>
<proteinExistence type="predicted"/>
<dbReference type="PANTHER" id="PTHR48081:SF33">
    <property type="entry name" value="KYNURENINE FORMAMIDASE"/>
    <property type="match status" value="1"/>
</dbReference>
<dbReference type="Gene3D" id="3.40.50.1820">
    <property type="entry name" value="alpha/beta hydrolase"/>
    <property type="match status" value="1"/>
</dbReference>
<keyword evidence="4" id="KW-1185">Reference proteome</keyword>
<feature type="domain" description="BD-FAE-like" evidence="2">
    <location>
        <begin position="60"/>
        <end position="162"/>
    </location>
</feature>
<dbReference type="InterPro" id="IPR029058">
    <property type="entry name" value="AB_hydrolase_fold"/>
</dbReference>
<dbReference type="EC" id="3.1.1.1" evidence="3"/>
<dbReference type="Pfam" id="PF20434">
    <property type="entry name" value="BD-FAE"/>
    <property type="match status" value="1"/>
</dbReference>
<protein>
    <submittedName>
        <fullName evidence="3">Carboxylesterase NlhH</fullName>
        <ecNumber evidence="3">3.1.1.1</ecNumber>
    </submittedName>
</protein>
<gene>
    <name evidence="3" type="primary">nlhH1</name>
    <name evidence="3" type="ORF">HPF_09265</name>
</gene>
<dbReference type="PANTHER" id="PTHR48081">
    <property type="entry name" value="AB HYDROLASE SUPERFAMILY PROTEIN C4A8.06C"/>
    <property type="match status" value="1"/>
</dbReference>
<dbReference type="SUPFAM" id="SSF53474">
    <property type="entry name" value="alpha/beta-Hydrolases"/>
    <property type="match status" value="1"/>
</dbReference>
<dbReference type="RefSeq" id="WP_133156424.1">
    <property type="nucleotide sequence ID" value="NZ_CP037867.1"/>
</dbReference>
<evidence type="ECO:0000313" key="4">
    <source>
        <dbReference type="Proteomes" id="UP000293912"/>
    </source>
</evidence>
<evidence type="ECO:0000256" key="1">
    <source>
        <dbReference type="ARBA" id="ARBA00022801"/>
    </source>
</evidence>
<name>A0A4P6X2L4_HYDPS</name>
<dbReference type="GO" id="GO:0106435">
    <property type="term" value="F:carboxylesterase activity"/>
    <property type="evidence" value="ECO:0007669"/>
    <property type="project" value="UniProtKB-EC"/>
</dbReference>
<evidence type="ECO:0000259" key="2">
    <source>
        <dbReference type="Pfam" id="PF20434"/>
    </source>
</evidence>
<evidence type="ECO:0000313" key="3">
    <source>
        <dbReference type="EMBL" id="QBM27874.1"/>
    </source>
</evidence>
<dbReference type="InterPro" id="IPR050300">
    <property type="entry name" value="GDXG_lipolytic_enzyme"/>
</dbReference>
<dbReference type="AlphaFoldDB" id="A0A4P6X2L4"/>
<keyword evidence="1 3" id="KW-0378">Hydrolase</keyword>